<dbReference type="InterPro" id="IPR058163">
    <property type="entry name" value="LysR-type_TF_proteobact-type"/>
</dbReference>
<gene>
    <name evidence="6" type="ORF">E8A74_14545</name>
</gene>
<name>A0A4U1JF40_9BACT</name>
<reference evidence="6 7" key="1">
    <citation type="submission" date="2019-04" db="EMBL/GenBank/DDBJ databases">
        <authorList>
            <person name="Li Y."/>
            <person name="Wang J."/>
        </authorList>
    </citation>
    <scope>NUCLEOTIDE SEQUENCE [LARGE SCALE GENOMIC DNA]</scope>
    <source>
        <strain evidence="6 7">DSM 14668</strain>
    </source>
</reference>
<dbReference type="OrthoDB" id="5338251at2"/>
<keyword evidence="7" id="KW-1185">Reference proteome</keyword>
<evidence type="ECO:0000256" key="1">
    <source>
        <dbReference type="ARBA" id="ARBA00009437"/>
    </source>
</evidence>
<dbReference type="EMBL" id="SSMQ01000013">
    <property type="protein sequence ID" value="TKD08511.1"/>
    <property type="molecule type" value="Genomic_DNA"/>
</dbReference>
<dbReference type="Pfam" id="PF03466">
    <property type="entry name" value="LysR_substrate"/>
    <property type="match status" value="1"/>
</dbReference>
<evidence type="ECO:0000313" key="7">
    <source>
        <dbReference type="Proteomes" id="UP000309215"/>
    </source>
</evidence>
<evidence type="ECO:0000256" key="2">
    <source>
        <dbReference type="ARBA" id="ARBA00023015"/>
    </source>
</evidence>
<dbReference type="Pfam" id="PF00126">
    <property type="entry name" value="HTH_1"/>
    <property type="match status" value="1"/>
</dbReference>
<dbReference type="InterPro" id="IPR036390">
    <property type="entry name" value="WH_DNA-bd_sf"/>
</dbReference>
<evidence type="ECO:0000256" key="4">
    <source>
        <dbReference type="ARBA" id="ARBA00023163"/>
    </source>
</evidence>
<dbReference type="PANTHER" id="PTHR30537">
    <property type="entry name" value="HTH-TYPE TRANSCRIPTIONAL REGULATOR"/>
    <property type="match status" value="1"/>
</dbReference>
<dbReference type="InterPro" id="IPR000847">
    <property type="entry name" value="LysR_HTH_N"/>
</dbReference>
<sequence length="304" mass="33075">MHVGTRRPCKNPQRMNWDDLRFVAALSRAGSLAKTAAALGVDHTTVGRRIEAAERALGLRLFTRTAAGYVLTRDGERMLSPLRQVEDAVLALERGVHAQRGALEGTVRVTSPETFGIAYLAPRLARFGRQYPALCVELLPAGVVLDLSRSEAELALRFVRTSHESLRVRRVGEVRHGLYASAAYLARHPVRGPGDLHAHPLLLPSSGVEVAWLEQLSPGVRPAFVSDVSLALAEAAQADAGVAVLPRFLGDQAPGLTHVPMPREPGQPLWLTVHRDLRQTPRVRVLVDFLVAALRADRDVLLGA</sequence>
<protein>
    <submittedName>
        <fullName evidence="6">LysR family transcriptional regulator</fullName>
    </submittedName>
</protein>
<dbReference type="Proteomes" id="UP000309215">
    <property type="component" value="Unassembled WGS sequence"/>
</dbReference>
<keyword evidence="2" id="KW-0805">Transcription regulation</keyword>
<keyword evidence="3" id="KW-0238">DNA-binding</keyword>
<comment type="caution">
    <text evidence="6">The sequence shown here is derived from an EMBL/GenBank/DDBJ whole genome shotgun (WGS) entry which is preliminary data.</text>
</comment>
<dbReference type="InterPro" id="IPR005119">
    <property type="entry name" value="LysR_subst-bd"/>
</dbReference>
<dbReference type="AlphaFoldDB" id="A0A4U1JF40"/>
<accession>A0A4U1JF40</accession>
<keyword evidence="4" id="KW-0804">Transcription</keyword>
<comment type="similarity">
    <text evidence="1">Belongs to the LysR transcriptional regulatory family.</text>
</comment>
<evidence type="ECO:0000259" key="5">
    <source>
        <dbReference type="PROSITE" id="PS50931"/>
    </source>
</evidence>
<feature type="domain" description="HTH lysR-type" evidence="5">
    <location>
        <begin position="15"/>
        <end position="72"/>
    </location>
</feature>
<dbReference type="PROSITE" id="PS50931">
    <property type="entry name" value="HTH_LYSR"/>
    <property type="match status" value="1"/>
</dbReference>
<evidence type="ECO:0000256" key="3">
    <source>
        <dbReference type="ARBA" id="ARBA00023125"/>
    </source>
</evidence>
<dbReference type="PANTHER" id="PTHR30537:SF3">
    <property type="entry name" value="TRANSCRIPTIONAL REGULATORY PROTEIN"/>
    <property type="match status" value="1"/>
</dbReference>
<dbReference type="Gene3D" id="1.10.10.10">
    <property type="entry name" value="Winged helix-like DNA-binding domain superfamily/Winged helix DNA-binding domain"/>
    <property type="match status" value="1"/>
</dbReference>
<dbReference type="GO" id="GO:0043565">
    <property type="term" value="F:sequence-specific DNA binding"/>
    <property type="evidence" value="ECO:0007669"/>
    <property type="project" value="TreeGrafter"/>
</dbReference>
<dbReference type="InterPro" id="IPR036388">
    <property type="entry name" value="WH-like_DNA-bd_sf"/>
</dbReference>
<proteinExistence type="inferred from homology"/>
<dbReference type="Gene3D" id="3.40.190.290">
    <property type="match status" value="1"/>
</dbReference>
<dbReference type="SUPFAM" id="SSF53850">
    <property type="entry name" value="Periplasmic binding protein-like II"/>
    <property type="match status" value="1"/>
</dbReference>
<dbReference type="GO" id="GO:0006351">
    <property type="term" value="P:DNA-templated transcription"/>
    <property type="evidence" value="ECO:0007669"/>
    <property type="project" value="TreeGrafter"/>
</dbReference>
<organism evidence="6 7">
    <name type="scientific">Polyangium fumosum</name>
    <dbReference type="NCBI Taxonomy" id="889272"/>
    <lineage>
        <taxon>Bacteria</taxon>
        <taxon>Pseudomonadati</taxon>
        <taxon>Myxococcota</taxon>
        <taxon>Polyangia</taxon>
        <taxon>Polyangiales</taxon>
        <taxon>Polyangiaceae</taxon>
        <taxon>Polyangium</taxon>
    </lineage>
</organism>
<evidence type="ECO:0000313" key="6">
    <source>
        <dbReference type="EMBL" id="TKD08511.1"/>
    </source>
</evidence>
<dbReference type="GO" id="GO:0003700">
    <property type="term" value="F:DNA-binding transcription factor activity"/>
    <property type="evidence" value="ECO:0007669"/>
    <property type="project" value="InterPro"/>
</dbReference>
<dbReference type="SUPFAM" id="SSF46785">
    <property type="entry name" value="Winged helix' DNA-binding domain"/>
    <property type="match status" value="1"/>
</dbReference>